<keyword evidence="2" id="KW-0812">Transmembrane</keyword>
<keyword evidence="4" id="KW-1185">Reference proteome</keyword>
<accession>A0A9J6H3L5</accession>
<proteinExistence type="predicted"/>
<gene>
    <name evidence="3" type="ORF">HPB48_021852</name>
</gene>
<dbReference type="OrthoDB" id="6529541at2759"/>
<keyword evidence="2" id="KW-1133">Transmembrane helix</keyword>
<evidence type="ECO:0000256" key="1">
    <source>
        <dbReference type="SAM" id="MobiDB-lite"/>
    </source>
</evidence>
<keyword evidence="2" id="KW-0472">Membrane</keyword>
<sequence length="657" mass="73420">MEANERARANAKRPRRDPTPLSSGLSDAEKRRLAWCSRRARPHGRAYAAKIGAAAISFVAVAVACLIFFWGFSYKMRRLQVRGKNATPTPTEEPFCCLDFLESLEVDRTSSTCHDFQKYVCRRDVNKATAFRWNTWNPHGALTGSVKHPKAVTGELLRSLRRQCEALLDRGPVYFVREMTPLVLRNAHLPPSEPNSDHILLFMAFISLKLRIDAPVHISVPNVFYPTLAVGGQNPVPSLAAFNRTCPECVDETLSMIRNHTARLVKREELLAFEFGLGDILDSTESSCSPNLFRMLGAQTAWENICLSAFDIPPADVRIMCTTRPGRIYATFKRYVTSASKSLSLASIVVHLLATMYLRMASSDTETATPNPQHRCLFREDFPNLWTHLYAEVLVTSAKNQHIRRIFVAVATAMHAVAAAANIVTPEGHGRLVKHVQGLSPFLPISTSPGTLQPPIHTDDFSAQFLSIKEYEFALEANRRHRHFPPLLLTGDPVYVSHGWLVVTPLAYALVNESNRQKNLMDLPVVGVRIAKALWAYVFDKENSWLAALLGKETSSCPHDGNESLTWRKQALETALALRTALSALDRRGWTTPTNASVQWQYVTNAEIFFLRLGNSLCDSNDGSVDRMLNLVLQRNPEFSHVFNCIGGSNQSHCLDV</sequence>
<evidence type="ECO:0000256" key="2">
    <source>
        <dbReference type="SAM" id="Phobius"/>
    </source>
</evidence>
<evidence type="ECO:0000313" key="4">
    <source>
        <dbReference type="Proteomes" id="UP000821853"/>
    </source>
</evidence>
<dbReference type="Proteomes" id="UP000821853">
    <property type="component" value="Chromosome 9"/>
</dbReference>
<evidence type="ECO:0000313" key="3">
    <source>
        <dbReference type="EMBL" id="KAH9381212.1"/>
    </source>
</evidence>
<dbReference type="AlphaFoldDB" id="A0A9J6H3L5"/>
<feature type="transmembrane region" description="Helical" evidence="2">
    <location>
        <begin position="51"/>
        <end position="72"/>
    </location>
</feature>
<feature type="region of interest" description="Disordered" evidence="1">
    <location>
        <begin position="1"/>
        <end position="26"/>
    </location>
</feature>
<dbReference type="EMBL" id="JABSTR010000011">
    <property type="protein sequence ID" value="KAH9381212.1"/>
    <property type="molecule type" value="Genomic_DNA"/>
</dbReference>
<organism evidence="3 4">
    <name type="scientific">Haemaphysalis longicornis</name>
    <name type="common">Bush tick</name>
    <dbReference type="NCBI Taxonomy" id="44386"/>
    <lineage>
        <taxon>Eukaryota</taxon>
        <taxon>Metazoa</taxon>
        <taxon>Ecdysozoa</taxon>
        <taxon>Arthropoda</taxon>
        <taxon>Chelicerata</taxon>
        <taxon>Arachnida</taxon>
        <taxon>Acari</taxon>
        <taxon>Parasitiformes</taxon>
        <taxon>Ixodida</taxon>
        <taxon>Ixodoidea</taxon>
        <taxon>Ixodidae</taxon>
        <taxon>Haemaphysalinae</taxon>
        <taxon>Haemaphysalis</taxon>
    </lineage>
</organism>
<dbReference type="VEuPathDB" id="VectorBase:HLOH_052623"/>
<comment type="caution">
    <text evidence="3">The sequence shown here is derived from an EMBL/GenBank/DDBJ whole genome shotgun (WGS) entry which is preliminary data.</text>
</comment>
<reference evidence="3 4" key="1">
    <citation type="journal article" date="2020" name="Cell">
        <title>Large-Scale Comparative Analyses of Tick Genomes Elucidate Their Genetic Diversity and Vector Capacities.</title>
        <authorList>
            <consortium name="Tick Genome and Microbiome Consortium (TIGMIC)"/>
            <person name="Jia N."/>
            <person name="Wang J."/>
            <person name="Shi W."/>
            <person name="Du L."/>
            <person name="Sun Y."/>
            <person name="Zhan W."/>
            <person name="Jiang J.F."/>
            <person name="Wang Q."/>
            <person name="Zhang B."/>
            <person name="Ji P."/>
            <person name="Bell-Sakyi L."/>
            <person name="Cui X.M."/>
            <person name="Yuan T.T."/>
            <person name="Jiang B.G."/>
            <person name="Yang W.F."/>
            <person name="Lam T.T."/>
            <person name="Chang Q.C."/>
            <person name="Ding S.J."/>
            <person name="Wang X.J."/>
            <person name="Zhu J.G."/>
            <person name="Ruan X.D."/>
            <person name="Zhao L."/>
            <person name="Wei J.T."/>
            <person name="Ye R.Z."/>
            <person name="Que T.C."/>
            <person name="Du C.H."/>
            <person name="Zhou Y.H."/>
            <person name="Cheng J.X."/>
            <person name="Dai P.F."/>
            <person name="Guo W.B."/>
            <person name="Han X.H."/>
            <person name="Huang E.J."/>
            <person name="Li L.F."/>
            <person name="Wei W."/>
            <person name="Gao Y.C."/>
            <person name="Liu J.Z."/>
            <person name="Shao H.Z."/>
            <person name="Wang X."/>
            <person name="Wang C.C."/>
            <person name="Yang T.C."/>
            <person name="Huo Q.B."/>
            <person name="Li W."/>
            <person name="Chen H.Y."/>
            <person name="Chen S.E."/>
            <person name="Zhou L.G."/>
            <person name="Ni X.B."/>
            <person name="Tian J.H."/>
            <person name="Sheng Y."/>
            <person name="Liu T."/>
            <person name="Pan Y.S."/>
            <person name="Xia L.Y."/>
            <person name="Li J."/>
            <person name="Zhao F."/>
            <person name="Cao W.C."/>
        </authorList>
    </citation>
    <scope>NUCLEOTIDE SEQUENCE [LARGE SCALE GENOMIC DNA]</scope>
    <source>
        <strain evidence="3">HaeL-2018</strain>
    </source>
</reference>
<name>A0A9J6H3L5_HAELO</name>
<protein>
    <submittedName>
        <fullName evidence="3">Uncharacterized protein</fullName>
    </submittedName>
</protein>